<keyword evidence="1" id="KW-1133">Transmembrane helix</keyword>
<feature type="transmembrane region" description="Helical" evidence="1">
    <location>
        <begin position="257"/>
        <end position="277"/>
    </location>
</feature>
<dbReference type="InterPro" id="IPR037185">
    <property type="entry name" value="EmrE-like"/>
</dbReference>
<proteinExistence type="predicted"/>
<gene>
    <name evidence="3" type="ORF">DES45_101804</name>
</gene>
<feature type="domain" description="EamA" evidence="2">
    <location>
        <begin position="172"/>
        <end position="295"/>
    </location>
</feature>
<reference evidence="3 4" key="1">
    <citation type="submission" date="2018-07" db="EMBL/GenBank/DDBJ databases">
        <title>Genomic Encyclopedia of Type Strains, Phase IV (KMG-IV): sequencing the most valuable type-strain genomes for metagenomic binning, comparative biology and taxonomic classification.</title>
        <authorList>
            <person name="Goeker M."/>
        </authorList>
    </citation>
    <scope>NUCLEOTIDE SEQUENCE [LARGE SCALE GENOMIC DNA]</scope>
    <source>
        <strain evidence="3 4">DSM 14364</strain>
    </source>
</reference>
<evidence type="ECO:0000259" key="2">
    <source>
        <dbReference type="Pfam" id="PF00892"/>
    </source>
</evidence>
<dbReference type="PANTHER" id="PTHR22911">
    <property type="entry name" value="ACYL-MALONYL CONDENSING ENZYME-RELATED"/>
    <property type="match status" value="1"/>
</dbReference>
<name>A0A370I015_9HYPH</name>
<feature type="transmembrane region" description="Helical" evidence="1">
    <location>
        <begin position="146"/>
        <end position="164"/>
    </location>
</feature>
<organism evidence="3 4">
    <name type="scientific">Microvirga subterranea</name>
    <dbReference type="NCBI Taxonomy" id="186651"/>
    <lineage>
        <taxon>Bacteria</taxon>
        <taxon>Pseudomonadati</taxon>
        <taxon>Pseudomonadota</taxon>
        <taxon>Alphaproteobacteria</taxon>
        <taxon>Hyphomicrobiales</taxon>
        <taxon>Methylobacteriaceae</taxon>
        <taxon>Microvirga</taxon>
    </lineage>
</organism>
<feature type="domain" description="EamA" evidence="2">
    <location>
        <begin position="29"/>
        <end position="161"/>
    </location>
</feature>
<feature type="transmembrane region" description="Helical" evidence="1">
    <location>
        <begin position="121"/>
        <end position="139"/>
    </location>
</feature>
<dbReference type="PANTHER" id="PTHR22911:SF103">
    <property type="entry name" value="BLR2811 PROTEIN"/>
    <property type="match status" value="1"/>
</dbReference>
<dbReference type="OrthoDB" id="9815809at2"/>
<dbReference type="GO" id="GO:0016020">
    <property type="term" value="C:membrane"/>
    <property type="evidence" value="ECO:0007669"/>
    <property type="project" value="InterPro"/>
</dbReference>
<feature type="transmembrane region" description="Helical" evidence="1">
    <location>
        <begin position="283"/>
        <end position="301"/>
    </location>
</feature>
<keyword evidence="1" id="KW-0812">Transmembrane</keyword>
<feature type="transmembrane region" description="Helical" evidence="1">
    <location>
        <begin position="32"/>
        <end position="53"/>
    </location>
</feature>
<feature type="transmembrane region" description="Helical" evidence="1">
    <location>
        <begin position="97"/>
        <end position="115"/>
    </location>
</feature>
<keyword evidence="4" id="KW-1185">Reference proteome</keyword>
<evidence type="ECO:0000313" key="3">
    <source>
        <dbReference type="EMBL" id="RDI62534.1"/>
    </source>
</evidence>
<accession>A0A370I015</accession>
<dbReference type="InterPro" id="IPR000620">
    <property type="entry name" value="EamA_dom"/>
</dbReference>
<evidence type="ECO:0000256" key="1">
    <source>
        <dbReference type="SAM" id="Phobius"/>
    </source>
</evidence>
<feature type="transmembrane region" description="Helical" evidence="1">
    <location>
        <begin position="170"/>
        <end position="189"/>
    </location>
</feature>
<dbReference type="EMBL" id="QQBB01000001">
    <property type="protein sequence ID" value="RDI62534.1"/>
    <property type="molecule type" value="Genomic_DNA"/>
</dbReference>
<dbReference type="SUPFAM" id="SSF103481">
    <property type="entry name" value="Multidrug resistance efflux transporter EmrE"/>
    <property type="match status" value="2"/>
</dbReference>
<feature type="transmembrane region" description="Helical" evidence="1">
    <location>
        <begin position="201"/>
        <end position="223"/>
    </location>
</feature>
<keyword evidence="1" id="KW-0472">Membrane</keyword>
<dbReference type="RefSeq" id="WP_114768640.1">
    <property type="nucleotide sequence ID" value="NZ_QQBB01000001.1"/>
</dbReference>
<sequence>MTSSIASKASAPAAAGPQTHALPLQSQLRGTLLMVGSTVFFSISDVITKVLAGTLPPVEVAWLRYATFTLMVIPVLMMNGGGSLLRSHRPGLQVLRGLGMVGSSIFFTAGLPYLAVADATAIYFISPILIMALSVLFLGETVGWRRWSAAFVGLVGVLIVIRPGTSAFEAAALLPLLGATSWAAAAVFTRKMSGGDHPLTTLVYSAFVGFAVLTLALPFAWRTPSGQEIALGLCIGILSTAGHWLVILAYRYANASAIAPFSYVQLLWATVLGYLTFGSLPDVWTALGASVIAASGLYTAYRERVRAMEQRRAEGRA</sequence>
<feature type="transmembrane region" description="Helical" evidence="1">
    <location>
        <begin position="229"/>
        <end position="250"/>
    </location>
</feature>
<evidence type="ECO:0000313" key="4">
    <source>
        <dbReference type="Proteomes" id="UP000254925"/>
    </source>
</evidence>
<dbReference type="AlphaFoldDB" id="A0A370I015"/>
<protein>
    <submittedName>
        <fullName evidence="3">Drug/metabolite transporter (DMT)-like permease</fullName>
    </submittedName>
</protein>
<feature type="transmembrane region" description="Helical" evidence="1">
    <location>
        <begin position="65"/>
        <end position="85"/>
    </location>
</feature>
<comment type="caution">
    <text evidence="3">The sequence shown here is derived from an EMBL/GenBank/DDBJ whole genome shotgun (WGS) entry which is preliminary data.</text>
</comment>
<dbReference type="Pfam" id="PF00892">
    <property type="entry name" value="EamA"/>
    <property type="match status" value="2"/>
</dbReference>
<dbReference type="Proteomes" id="UP000254925">
    <property type="component" value="Unassembled WGS sequence"/>
</dbReference>